<dbReference type="Pfam" id="PF07534">
    <property type="entry name" value="TLD"/>
    <property type="match status" value="1"/>
</dbReference>
<feature type="domain" description="TLDc" evidence="7">
    <location>
        <begin position="351"/>
        <end position="570"/>
    </location>
</feature>
<dbReference type="PROSITE" id="PS51886">
    <property type="entry name" value="TLDC"/>
    <property type="match status" value="1"/>
</dbReference>
<dbReference type="GeneID" id="19973740"/>
<organism evidence="8 9">
    <name type="scientific">Cyphellophora europaea (strain CBS 101466)</name>
    <name type="common">Phialophora europaea</name>
    <dbReference type="NCBI Taxonomy" id="1220924"/>
    <lineage>
        <taxon>Eukaryota</taxon>
        <taxon>Fungi</taxon>
        <taxon>Dikarya</taxon>
        <taxon>Ascomycota</taxon>
        <taxon>Pezizomycotina</taxon>
        <taxon>Eurotiomycetes</taxon>
        <taxon>Chaetothyriomycetidae</taxon>
        <taxon>Chaetothyriales</taxon>
        <taxon>Cyphellophoraceae</taxon>
        <taxon>Cyphellophora</taxon>
    </lineage>
</organism>
<feature type="region of interest" description="Disordered" evidence="6">
    <location>
        <begin position="165"/>
        <end position="193"/>
    </location>
</feature>
<evidence type="ECO:0000256" key="4">
    <source>
        <dbReference type="ARBA" id="ARBA00015163"/>
    </source>
</evidence>
<dbReference type="PANTHER" id="PTHR23354">
    <property type="entry name" value="NUCLEOLAR PROTEIN 7/ESTROGEN RECEPTOR COACTIVATOR-RELATED"/>
    <property type="match status" value="1"/>
</dbReference>
<dbReference type="InterPro" id="IPR006571">
    <property type="entry name" value="TLDc_dom"/>
</dbReference>
<keyword evidence="9" id="KW-1185">Reference proteome</keyword>
<comment type="subcellular location">
    <subcellularLocation>
        <location evidence="2">Cytoplasm</location>
    </subcellularLocation>
</comment>
<evidence type="ECO:0000256" key="5">
    <source>
        <dbReference type="ARBA" id="ARBA00022490"/>
    </source>
</evidence>
<dbReference type="EMBL" id="KB822722">
    <property type="protein sequence ID" value="ETN38366.1"/>
    <property type="molecule type" value="Genomic_DNA"/>
</dbReference>
<dbReference type="GO" id="GO:0005634">
    <property type="term" value="C:nucleus"/>
    <property type="evidence" value="ECO:0007669"/>
    <property type="project" value="TreeGrafter"/>
</dbReference>
<protein>
    <recommendedName>
        <fullName evidence="4">Restriction of telomere capping protein 5</fullName>
    </recommendedName>
</protein>
<evidence type="ECO:0000256" key="3">
    <source>
        <dbReference type="ARBA" id="ARBA00006731"/>
    </source>
</evidence>
<dbReference type="STRING" id="1220924.W2RPE2"/>
<dbReference type="Proteomes" id="UP000030752">
    <property type="component" value="Unassembled WGS sequence"/>
</dbReference>
<dbReference type="InParanoid" id="W2RPE2"/>
<dbReference type="PANTHER" id="PTHR23354:SF130">
    <property type="entry name" value="RESTRICTION OF TELOMERE CAPPING PROTEIN 5"/>
    <property type="match status" value="1"/>
</dbReference>
<dbReference type="GO" id="GO:0005737">
    <property type="term" value="C:cytoplasm"/>
    <property type="evidence" value="ECO:0007669"/>
    <property type="project" value="UniProtKB-SubCell"/>
</dbReference>
<evidence type="ECO:0000256" key="6">
    <source>
        <dbReference type="SAM" id="MobiDB-lite"/>
    </source>
</evidence>
<evidence type="ECO:0000256" key="2">
    <source>
        <dbReference type="ARBA" id="ARBA00004496"/>
    </source>
</evidence>
<dbReference type="HOGENOM" id="CLU_011918_1_0_1"/>
<dbReference type="FunCoup" id="W2RPE2">
    <property type="interactions" value="7"/>
</dbReference>
<comment type="function">
    <text evidence="1">May be involved in a process influencing telomere capping.</text>
</comment>
<dbReference type="eggNOG" id="ENOG502QV3R">
    <property type="taxonomic scope" value="Eukaryota"/>
</dbReference>
<name>W2RPE2_CYPE1</name>
<reference evidence="8 9" key="1">
    <citation type="submission" date="2013-03" db="EMBL/GenBank/DDBJ databases">
        <title>The Genome Sequence of Phialophora europaea CBS 101466.</title>
        <authorList>
            <consortium name="The Broad Institute Genomics Platform"/>
            <person name="Cuomo C."/>
            <person name="de Hoog S."/>
            <person name="Gorbushina A."/>
            <person name="Walker B."/>
            <person name="Young S.K."/>
            <person name="Zeng Q."/>
            <person name="Gargeya S."/>
            <person name="Fitzgerald M."/>
            <person name="Haas B."/>
            <person name="Abouelleil A."/>
            <person name="Allen A.W."/>
            <person name="Alvarado L."/>
            <person name="Arachchi H.M."/>
            <person name="Berlin A.M."/>
            <person name="Chapman S.B."/>
            <person name="Gainer-Dewar J."/>
            <person name="Goldberg J."/>
            <person name="Griggs A."/>
            <person name="Gujja S."/>
            <person name="Hansen M."/>
            <person name="Howarth C."/>
            <person name="Imamovic A."/>
            <person name="Ireland A."/>
            <person name="Larimer J."/>
            <person name="McCowan C."/>
            <person name="Murphy C."/>
            <person name="Pearson M."/>
            <person name="Poon T.W."/>
            <person name="Priest M."/>
            <person name="Roberts A."/>
            <person name="Saif S."/>
            <person name="Shea T."/>
            <person name="Sisk P."/>
            <person name="Sykes S."/>
            <person name="Wortman J."/>
            <person name="Nusbaum C."/>
            <person name="Birren B."/>
        </authorList>
    </citation>
    <scope>NUCLEOTIDE SEQUENCE [LARGE SCALE GENOMIC DNA]</scope>
    <source>
        <strain evidence="8 9">CBS 101466</strain>
    </source>
</reference>
<accession>W2RPE2</accession>
<evidence type="ECO:0000313" key="9">
    <source>
        <dbReference type="Proteomes" id="UP000030752"/>
    </source>
</evidence>
<dbReference type="GO" id="GO:0006979">
    <property type="term" value="P:response to oxidative stress"/>
    <property type="evidence" value="ECO:0007669"/>
    <property type="project" value="TreeGrafter"/>
</dbReference>
<evidence type="ECO:0000259" key="7">
    <source>
        <dbReference type="PROSITE" id="PS51886"/>
    </source>
</evidence>
<dbReference type="AlphaFoldDB" id="W2RPE2"/>
<proteinExistence type="inferred from homology"/>
<evidence type="ECO:0000313" key="8">
    <source>
        <dbReference type="EMBL" id="ETN38366.1"/>
    </source>
</evidence>
<dbReference type="RefSeq" id="XP_008718955.1">
    <property type="nucleotide sequence ID" value="XM_008720733.1"/>
</dbReference>
<comment type="similarity">
    <text evidence="3">Belongs to the RTC5 family.</text>
</comment>
<gene>
    <name evidence="8" type="ORF">HMPREF1541_06401</name>
</gene>
<evidence type="ECO:0000256" key="1">
    <source>
        <dbReference type="ARBA" id="ARBA00002738"/>
    </source>
</evidence>
<dbReference type="OrthoDB" id="289228at2759"/>
<keyword evidence="5" id="KW-0963">Cytoplasm</keyword>
<dbReference type="SMART" id="SM00584">
    <property type="entry name" value="TLDc"/>
    <property type="match status" value="1"/>
</dbReference>
<dbReference type="VEuPathDB" id="FungiDB:HMPREF1541_06401"/>
<sequence length="629" mass="68930">MGQSQSSEPPRQVPIEQLSHELALRFASKCYSHLEITHYKDNFKSLADHQDALEYWKEDTINRFLCLPEALRAGPVIHQMCTYLGAFPFPTLAPCILTREAMIKVITIMTGRYKKVLKRGNRDKAKLLFRSLAVFDRRASIASLSEKPSMKDIIDEQKPDQMLEEEAAAKDSQPRVGGFAIDQPANDDEDEDDDDLALAALDSLDAIEVFKQDQVQKIDKKMIHAMIPTDNFRRLIMLLLLYGGLKPQSNLSEYGDSLDDSKLKQLEDAASSIVEAFEPDTAHNGIRYSNFVKVLSTTMPDTFEPLNALFEHFMFSKNINLSAHKGEVTAAATSVIPKTSLIYPPSDSTTSLLTETLLSQLSMSIHLGPAGSSPTNIYSSDVRFNQLFSTSSNGTSLSSFSRQVTSWETSTLLVISGTNATSEPIILGAYLPDRWRDSSTSHKEPSGPDASAASRACFFQLAPRHAIFPANPANRHIPISYFSNKTGIAIGCVVPPQPRSSAPPAPPVPGPASLTIDTDIATATFQHDLDAGQGAFVPDPGLCEAQAREPAKYPAKQTFEIDTLEIWGVSFPGGGGGDELERHRKKLEWEEAEAARRRGVNFGGDKDGARHLLEMAGIVDQNRSGGSMG</sequence>